<comment type="catalytic activity">
    <reaction evidence="1 7">
        <text>Thiol-dependent hydrolysis of ester, thioester, amide, peptide and isopeptide bonds formed by the C-terminal Gly of ubiquitin (a 76-residue protein attached to proteins as an intracellular targeting signal).</text>
        <dbReference type="EC" id="3.4.19.12"/>
    </reaction>
</comment>
<feature type="compositionally biased region" description="Basic and acidic residues" evidence="8">
    <location>
        <begin position="438"/>
        <end position="452"/>
    </location>
</feature>
<dbReference type="InterPro" id="IPR018200">
    <property type="entry name" value="USP_CS"/>
</dbReference>
<dbReference type="InterPro" id="IPR038765">
    <property type="entry name" value="Papain-like_cys_pep_sf"/>
</dbReference>
<organism evidence="10 11">
    <name type="scientific">Batrachochytrium salamandrivorans</name>
    <dbReference type="NCBI Taxonomy" id="1357716"/>
    <lineage>
        <taxon>Eukaryota</taxon>
        <taxon>Fungi</taxon>
        <taxon>Fungi incertae sedis</taxon>
        <taxon>Chytridiomycota</taxon>
        <taxon>Chytridiomycota incertae sedis</taxon>
        <taxon>Chytridiomycetes</taxon>
        <taxon>Rhizophydiales</taxon>
        <taxon>Rhizophydiales incertae sedis</taxon>
        <taxon>Batrachochytrium</taxon>
    </lineage>
</organism>
<dbReference type="InterPro" id="IPR050164">
    <property type="entry name" value="Peptidase_C19"/>
</dbReference>
<evidence type="ECO:0000256" key="5">
    <source>
        <dbReference type="ARBA" id="ARBA00022801"/>
    </source>
</evidence>
<sequence length="632" mass="70279">MPTLTLDALRGCLAGKAIGRRIMFHSDASIEPLVSPTSRPISHGGSGFRQHSQNTHPNSNHRDIIPSPKECHSMAVGPAVDRHIYSKDIPCAWIVCKRIGPGLVNLGNTCFLNSVLQCLTYTPPLAESLLLGLHSPSCRIKSFCAMCAMEMHIKRCFKSGSSKPIQPRLFVENLRRISRSMRVGRQEDAHEFTRFLIEGLQKSEGSKKPEGTLTYEIFSGKLQSQIKCLKCKTTSDTFDPLLDISLDIKNCTSVEDALSRFTAPELLHKQNQYRCMRCNTLRDAHKQITIHEPPTVLTVQLKRFGFGRNMGSKLSSTVSFKPVLHLDPFMSQSTKRNAPYNLFAVLVHSGGSCHSGHYHCFVKAPDRSWYSMNDTHVQRVEEKTVLSQSAYMLFYVRQTDSNPQQPKKNLAKSLSTIDARIPTHTSKSQSDSQAQIHDSLHSSLGDDSRDSQHQLCSKGISKADATAVIVNQPRLSSHGFLESAESVPAFQMATSSDNDSESSESASNRSISGKNATTSDPNTLQYNSTGLWNVSSSDGGHTQIFERCSKSISNTFAWNSSGSHPAVSDSKTAASSLSMNTPVWDNIDASLLYKRHELIEEERRLSKRKRPSVQDQEYDRPVSRKKPIRPIN</sequence>
<comment type="similarity">
    <text evidence="2 7">Belongs to the peptidase C19 family.</text>
</comment>
<evidence type="ECO:0000256" key="1">
    <source>
        <dbReference type="ARBA" id="ARBA00000707"/>
    </source>
</evidence>
<feature type="domain" description="USP" evidence="9">
    <location>
        <begin position="101"/>
        <end position="398"/>
    </location>
</feature>
<keyword evidence="3 7" id="KW-0645">Protease</keyword>
<proteinExistence type="inferred from homology"/>
<feature type="compositionally biased region" description="Polar residues" evidence="8">
    <location>
        <begin position="513"/>
        <end position="523"/>
    </location>
</feature>
<keyword evidence="6 7" id="KW-0788">Thiol protease</keyword>
<reference evidence="10 11" key="1">
    <citation type="submission" date="2021-02" db="EMBL/GenBank/DDBJ databases">
        <title>Variation within the Batrachochytrium salamandrivorans European outbreak.</title>
        <authorList>
            <person name="Kelly M."/>
            <person name="Pasmans F."/>
            <person name="Shea T.P."/>
            <person name="Munoz J.F."/>
            <person name="Carranza S."/>
            <person name="Cuomo C.A."/>
            <person name="Martel A."/>
        </authorList>
    </citation>
    <scope>NUCLEOTIDE SEQUENCE [LARGE SCALE GENOMIC DNA]</scope>
    <source>
        <strain evidence="10 11">AMFP18/2</strain>
    </source>
</reference>
<dbReference type="EMBL" id="JAFCIX010000579">
    <property type="protein sequence ID" value="KAH6585711.1"/>
    <property type="molecule type" value="Genomic_DNA"/>
</dbReference>
<feature type="region of interest" description="Disordered" evidence="8">
    <location>
        <begin position="41"/>
        <end position="64"/>
    </location>
</feature>
<keyword evidence="5 7" id="KW-0378">Hydrolase</keyword>
<evidence type="ECO:0000256" key="3">
    <source>
        <dbReference type="ARBA" id="ARBA00022670"/>
    </source>
</evidence>
<feature type="compositionally biased region" description="Polar residues" evidence="8">
    <location>
        <begin position="423"/>
        <end position="436"/>
    </location>
</feature>
<feature type="region of interest" description="Disordered" evidence="8">
    <location>
        <begin position="423"/>
        <end position="457"/>
    </location>
</feature>
<protein>
    <recommendedName>
        <fullName evidence="7">Ubiquitin carboxyl-terminal hydrolase</fullName>
        <ecNumber evidence="7">3.4.19.12</ecNumber>
    </recommendedName>
</protein>
<keyword evidence="4 7" id="KW-0833">Ubl conjugation pathway</keyword>
<feature type="compositionally biased region" description="Low complexity" evidence="8">
    <location>
        <begin position="503"/>
        <end position="512"/>
    </location>
</feature>
<name>A0ABQ8ES80_9FUNG</name>
<evidence type="ECO:0000259" key="9">
    <source>
        <dbReference type="PROSITE" id="PS50235"/>
    </source>
</evidence>
<evidence type="ECO:0000256" key="2">
    <source>
        <dbReference type="ARBA" id="ARBA00009085"/>
    </source>
</evidence>
<feature type="compositionally biased region" description="Polar residues" evidence="8">
    <location>
        <begin position="49"/>
        <end position="58"/>
    </location>
</feature>
<dbReference type="Gene3D" id="3.90.70.10">
    <property type="entry name" value="Cysteine proteinases"/>
    <property type="match status" value="1"/>
</dbReference>
<dbReference type="SUPFAM" id="SSF54001">
    <property type="entry name" value="Cysteine proteinases"/>
    <property type="match status" value="1"/>
</dbReference>
<dbReference type="InterPro" id="IPR028889">
    <property type="entry name" value="USP"/>
</dbReference>
<dbReference type="Pfam" id="PF00443">
    <property type="entry name" value="UCH"/>
    <property type="match status" value="1"/>
</dbReference>
<evidence type="ECO:0000313" key="10">
    <source>
        <dbReference type="EMBL" id="KAH6585711.1"/>
    </source>
</evidence>
<evidence type="ECO:0000256" key="8">
    <source>
        <dbReference type="SAM" id="MobiDB-lite"/>
    </source>
</evidence>
<evidence type="ECO:0000256" key="7">
    <source>
        <dbReference type="RuleBase" id="RU366025"/>
    </source>
</evidence>
<dbReference type="PROSITE" id="PS00972">
    <property type="entry name" value="USP_1"/>
    <property type="match status" value="1"/>
</dbReference>
<feature type="compositionally biased region" description="Basic residues" evidence="8">
    <location>
        <begin position="623"/>
        <end position="632"/>
    </location>
</feature>
<dbReference type="InterPro" id="IPR001394">
    <property type="entry name" value="Peptidase_C19_UCH"/>
</dbReference>
<accession>A0ABQ8ES80</accession>
<feature type="region of interest" description="Disordered" evidence="8">
    <location>
        <begin position="492"/>
        <end position="523"/>
    </location>
</feature>
<dbReference type="PANTHER" id="PTHR24006:SF758">
    <property type="entry name" value="UBIQUITIN CARBOXYL-TERMINAL HYDROLASE 36"/>
    <property type="match status" value="1"/>
</dbReference>
<feature type="region of interest" description="Disordered" evidence="8">
    <location>
        <begin position="601"/>
        <end position="632"/>
    </location>
</feature>
<dbReference type="Proteomes" id="UP001648503">
    <property type="component" value="Unassembled WGS sequence"/>
</dbReference>
<dbReference type="PROSITE" id="PS00973">
    <property type="entry name" value="USP_2"/>
    <property type="match status" value="1"/>
</dbReference>
<evidence type="ECO:0000256" key="6">
    <source>
        <dbReference type="ARBA" id="ARBA00022807"/>
    </source>
</evidence>
<dbReference type="EC" id="3.4.19.12" evidence="7"/>
<gene>
    <name evidence="10" type="ORF">BASA50_001046</name>
</gene>
<evidence type="ECO:0000313" key="11">
    <source>
        <dbReference type="Proteomes" id="UP001648503"/>
    </source>
</evidence>
<comment type="caution">
    <text evidence="10">The sequence shown here is derived from an EMBL/GenBank/DDBJ whole genome shotgun (WGS) entry which is preliminary data.</text>
</comment>
<dbReference type="PROSITE" id="PS50235">
    <property type="entry name" value="USP_3"/>
    <property type="match status" value="1"/>
</dbReference>
<keyword evidence="11" id="KW-1185">Reference proteome</keyword>
<evidence type="ECO:0000256" key="4">
    <source>
        <dbReference type="ARBA" id="ARBA00022786"/>
    </source>
</evidence>
<dbReference type="PANTHER" id="PTHR24006">
    <property type="entry name" value="UBIQUITIN CARBOXYL-TERMINAL HYDROLASE"/>
    <property type="match status" value="1"/>
</dbReference>
<dbReference type="CDD" id="cd02661">
    <property type="entry name" value="Peptidase_C19E"/>
    <property type="match status" value="1"/>
</dbReference>